<reference evidence="7" key="1">
    <citation type="submission" date="2021-01" db="EMBL/GenBank/DDBJ databases">
        <authorList>
            <person name="Corre E."/>
            <person name="Pelletier E."/>
            <person name="Niang G."/>
            <person name="Scheremetjew M."/>
            <person name="Finn R."/>
            <person name="Kale V."/>
            <person name="Holt S."/>
            <person name="Cochrane G."/>
            <person name="Meng A."/>
            <person name="Brown T."/>
            <person name="Cohen L."/>
        </authorList>
    </citation>
    <scope>NUCLEOTIDE SEQUENCE</scope>
    <source>
        <strain evidence="7">CCMP2058</strain>
    </source>
</reference>
<keyword evidence="4 6" id="KW-0472">Membrane</keyword>
<name>A0A7S0DLH7_9EUKA</name>
<comment type="subcellular location">
    <subcellularLocation>
        <location evidence="1">Membrane</location>
        <topology evidence="1">Multi-pass membrane protein</topology>
    </subcellularLocation>
</comment>
<evidence type="ECO:0000313" key="7">
    <source>
        <dbReference type="EMBL" id="CAD8456001.1"/>
    </source>
</evidence>
<feature type="compositionally biased region" description="Polar residues" evidence="5">
    <location>
        <begin position="9"/>
        <end position="31"/>
    </location>
</feature>
<organism evidence="7">
    <name type="scientific">Amorphochlora amoebiformis</name>
    <dbReference type="NCBI Taxonomy" id="1561963"/>
    <lineage>
        <taxon>Eukaryota</taxon>
        <taxon>Sar</taxon>
        <taxon>Rhizaria</taxon>
        <taxon>Cercozoa</taxon>
        <taxon>Chlorarachniophyceae</taxon>
        <taxon>Amorphochlora</taxon>
    </lineage>
</organism>
<feature type="transmembrane region" description="Helical" evidence="6">
    <location>
        <begin position="164"/>
        <end position="185"/>
    </location>
</feature>
<proteinExistence type="predicted"/>
<gene>
    <name evidence="7" type="ORF">LAMO00422_LOCUS14946</name>
</gene>
<evidence type="ECO:0000256" key="2">
    <source>
        <dbReference type="ARBA" id="ARBA00022692"/>
    </source>
</evidence>
<evidence type="ECO:0008006" key="8">
    <source>
        <dbReference type="Google" id="ProtNLM"/>
    </source>
</evidence>
<evidence type="ECO:0000256" key="1">
    <source>
        <dbReference type="ARBA" id="ARBA00004141"/>
    </source>
</evidence>
<dbReference type="PANTHER" id="PTHR11132">
    <property type="entry name" value="SOLUTE CARRIER FAMILY 35"/>
    <property type="match status" value="1"/>
</dbReference>
<feature type="transmembrane region" description="Helical" evidence="6">
    <location>
        <begin position="298"/>
        <end position="318"/>
    </location>
</feature>
<sequence length="385" mass="41991">MERALRGSLQVNLSPTSTMGSPSKPTAVSTCKTSSPLESRVANVEYSWMDTTLSVVGFMCASAGMAIANKMAVTVLKLPMILVGIQCAFTIIVLIPQYKDINLGSLQDKIRWFPVSLAFVAMLATSMLAYDYCSLGTVVVIRMVSPFLGLFIEYFGFSKAKFSASAHTFGALGIIALGVALYAVFQKGVTAETLGIIFMIANMFIATMERLAQRYFMAENPVNMNDQGLMVYNNLVCCIFTPLLAFGWLNGVNEWKHISNFINISAGGYAFIVWSCLCGACISYLAFRTQRRISATSFLVIVNMNKFVVIAYGIVFLGEVYQPLAGVGTALALLGGCYYSWDRKNLKHAGNKGDKMGKNEKLAAAKKALFDDNDEEAAQALIQED</sequence>
<feature type="transmembrane region" description="Helical" evidence="6">
    <location>
        <begin position="261"/>
        <end position="286"/>
    </location>
</feature>
<feature type="transmembrane region" description="Helical" evidence="6">
    <location>
        <begin position="229"/>
        <end position="249"/>
    </location>
</feature>
<protein>
    <recommendedName>
        <fullName evidence="8">Sugar phosphate transporter domain-containing protein</fullName>
    </recommendedName>
</protein>
<evidence type="ECO:0000256" key="6">
    <source>
        <dbReference type="SAM" id="Phobius"/>
    </source>
</evidence>
<feature type="region of interest" description="Disordered" evidence="5">
    <location>
        <begin position="1"/>
        <end position="31"/>
    </location>
</feature>
<dbReference type="AlphaFoldDB" id="A0A7S0DLH7"/>
<feature type="transmembrane region" description="Helical" evidence="6">
    <location>
        <begin position="191"/>
        <end position="208"/>
    </location>
</feature>
<feature type="transmembrane region" description="Helical" evidence="6">
    <location>
        <begin position="110"/>
        <end position="130"/>
    </location>
</feature>
<feature type="transmembrane region" description="Helical" evidence="6">
    <location>
        <begin position="324"/>
        <end position="341"/>
    </location>
</feature>
<dbReference type="InterPro" id="IPR037185">
    <property type="entry name" value="EmrE-like"/>
</dbReference>
<accession>A0A7S0DLH7</accession>
<evidence type="ECO:0000256" key="5">
    <source>
        <dbReference type="SAM" id="MobiDB-lite"/>
    </source>
</evidence>
<dbReference type="InterPro" id="IPR050186">
    <property type="entry name" value="TPT_transporter"/>
</dbReference>
<dbReference type="EMBL" id="HBEM01021906">
    <property type="protein sequence ID" value="CAD8456001.1"/>
    <property type="molecule type" value="Transcribed_RNA"/>
</dbReference>
<keyword evidence="2 6" id="KW-0812">Transmembrane</keyword>
<evidence type="ECO:0000256" key="3">
    <source>
        <dbReference type="ARBA" id="ARBA00022989"/>
    </source>
</evidence>
<evidence type="ECO:0000256" key="4">
    <source>
        <dbReference type="ARBA" id="ARBA00023136"/>
    </source>
</evidence>
<dbReference type="SUPFAM" id="SSF103481">
    <property type="entry name" value="Multidrug resistance efflux transporter EmrE"/>
    <property type="match status" value="1"/>
</dbReference>
<feature type="transmembrane region" description="Helical" evidence="6">
    <location>
        <begin position="80"/>
        <end position="98"/>
    </location>
</feature>
<keyword evidence="3 6" id="KW-1133">Transmembrane helix</keyword>
<dbReference type="GO" id="GO:0016020">
    <property type="term" value="C:membrane"/>
    <property type="evidence" value="ECO:0007669"/>
    <property type="project" value="UniProtKB-SubCell"/>
</dbReference>